<feature type="transmembrane region" description="Helical" evidence="2">
    <location>
        <begin position="84"/>
        <end position="102"/>
    </location>
</feature>
<sequence length="122" mass="13232">MVSPLPAHNYRDQNQYPYEYGEQHPPHRCGGACGRPGCRDVPQGYSHTVPIRDEGYGQPVDPYEPIAEPTSTFRPPRTRRTRSLVAVLLVLGVTGAAGLVGAKLGSDIDLFGAPLTVVARSY</sequence>
<reference evidence="3" key="1">
    <citation type="submission" date="2016-11" db="EMBL/GenBank/DDBJ databases">
        <authorList>
            <person name="Jaros S."/>
            <person name="Januszkiewicz K."/>
            <person name="Wedrychowicz H."/>
        </authorList>
    </citation>
    <scope>NUCLEOTIDE SEQUENCE [LARGE SCALE GENOMIC DNA]</scope>
    <source>
        <strain evidence="3">Y48</strain>
    </source>
</reference>
<keyword evidence="2" id="KW-0812">Transmembrane</keyword>
<evidence type="ECO:0000313" key="4">
    <source>
        <dbReference type="Proteomes" id="UP000183810"/>
    </source>
</evidence>
<evidence type="ECO:0000313" key="3">
    <source>
        <dbReference type="EMBL" id="APE33312.1"/>
    </source>
</evidence>
<protein>
    <submittedName>
        <fullName evidence="3">Uncharacterized protein</fullName>
    </submittedName>
</protein>
<evidence type="ECO:0000256" key="2">
    <source>
        <dbReference type="SAM" id="Phobius"/>
    </source>
</evidence>
<keyword evidence="2" id="KW-1133">Transmembrane helix</keyword>
<keyword evidence="2" id="KW-0472">Membrane</keyword>
<proteinExistence type="predicted"/>
<gene>
    <name evidence="3" type="ORF">BOX37_04260</name>
</gene>
<evidence type="ECO:0000256" key="1">
    <source>
        <dbReference type="SAM" id="MobiDB-lite"/>
    </source>
</evidence>
<organism evidence="3 4">
    <name type="scientific">Nocardia mangyaensis</name>
    <dbReference type="NCBI Taxonomy" id="2213200"/>
    <lineage>
        <taxon>Bacteria</taxon>
        <taxon>Bacillati</taxon>
        <taxon>Actinomycetota</taxon>
        <taxon>Actinomycetes</taxon>
        <taxon>Mycobacteriales</taxon>
        <taxon>Nocardiaceae</taxon>
        <taxon>Nocardia</taxon>
    </lineage>
</organism>
<dbReference type="EMBL" id="CP018082">
    <property type="protein sequence ID" value="APE33312.1"/>
    <property type="molecule type" value="Genomic_DNA"/>
</dbReference>
<dbReference type="AlphaFoldDB" id="A0A1J0VMQ5"/>
<accession>A0A1J0VMQ5</accession>
<keyword evidence="4" id="KW-1185">Reference proteome</keyword>
<feature type="region of interest" description="Disordered" evidence="1">
    <location>
        <begin position="44"/>
        <end position="78"/>
    </location>
</feature>
<dbReference type="RefSeq" id="WP_071926496.1">
    <property type="nucleotide sequence ID" value="NZ_CP018082.1"/>
</dbReference>
<dbReference type="KEGG" id="nsl:BOX37_04260"/>
<name>A0A1J0VMQ5_9NOCA</name>
<dbReference type="Proteomes" id="UP000183810">
    <property type="component" value="Chromosome"/>
</dbReference>